<keyword evidence="4" id="KW-1185">Reference proteome</keyword>
<protein>
    <recommendedName>
        <fullName evidence="2">HTH-like domain-containing protein</fullName>
    </recommendedName>
</protein>
<dbReference type="Pfam" id="PF13276">
    <property type="entry name" value="HTH_21"/>
    <property type="match status" value="1"/>
</dbReference>
<keyword evidence="1" id="KW-0175">Coiled coil</keyword>
<feature type="domain" description="HTH-like" evidence="2">
    <location>
        <begin position="106"/>
        <end position="144"/>
    </location>
</feature>
<evidence type="ECO:0000256" key="1">
    <source>
        <dbReference type="SAM" id="Coils"/>
    </source>
</evidence>
<feature type="coiled-coil region" evidence="1">
    <location>
        <begin position="23"/>
        <end position="50"/>
    </location>
</feature>
<accession>A0A223ATU3</accession>
<dbReference type="AlphaFoldDB" id="A0A223ATU3"/>
<name>A0A223ATU3_9FIRM</name>
<proteinExistence type="predicted"/>
<sequence length="148" mass="17550">MNTKNIKPEKLPDTDGNIPSEEIESFRKQMYELQLEVDILKETINVLKKDPGVDLNDLKNKEKVAVIDAMKEKYPLPVLLRKMKLPRSSYYYQIKALATEDKYKHIRREVDRIFMKNKARYGYRRIHAELKKIGIKVSEKVVRKMVLK</sequence>
<organism evidence="3 4">
    <name type="scientific">Mogibacterium pumilum</name>
    <dbReference type="NCBI Taxonomy" id="86332"/>
    <lineage>
        <taxon>Bacteria</taxon>
        <taxon>Bacillati</taxon>
        <taxon>Bacillota</taxon>
        <taxon>Clostridia</taxon>
        <taxon>Peptostreptococcales</taxon>
        <taxon>Anaerovoracaceae</taxon>
        <taxon>Mogibacterium</taxon>
    </lineage>
</organism>
<evidence type="ECO:0000313" key="3">
    <source>
        <dbReference type="EMBL" id="ASS38390.1"/>
    </source>
</evidence>
<dbReference type="Proteomes" id="UP000214689">
    <property type="component" value="Chromosome"/>
</dbReference>
<dbReference type="InterPro" id="IPR025948">
    <property type="entry name" value="HTH-like_dom"/>
</dbReference>
<evidence type="ECO:0000259" key="2">
    <source>
        <dbReference type="Pfam" id="PF13276"/>
    </source>
</evidence>
<gene>
    <name evidence="3" type="ORF">AXF17_08290</name>
</gene>
<dbReference type="EMBL" id="CP016199">
    <property type="protein sequence ID" value="ASS38390.1"/>
    <property type="molecule type" value="Genomic_DNA"/>
</dbReference>
<evidence type="ECO:0000313" key="4">
    <source>
        <dbReference type="Proteomes" id="UP000214689"/>
    </source>
</evidence>
<reference evidence="4" key="1">
    <citation type="submission" date="2016-05" db="EMBL/GenBank/DDBJ databases">
        <authorList>
            <person name="Holder M.E."/>
            <person name="Ajami N.J."/>
            <person name="Petrosino J.F."/>
        </authorList>
    </citation>
    <scope>NUCLEOTIDE SEQUENCE [LARGE SCALE GENOMIC DNA]</scope>
    <source>
        <strain evidence="4">ATCC 700696</strain>
    </source>
</reference>